<gene>
    <name evidence="2" type="ORF">Ahy_B06g081935</name>
</gene>
<evidence type="ECO:0000313" key="2">
    <source>
        <dbReference type="EMBL" id="RYR03107.1"/>
    </source>
</evidence>
<dbReference type="EMBL" id="SDMP01000016">
    <property type="protein sequence ID" value="RYR03107.1"/>
    <property type="molecule type" value="Genomic_DNA"/>
</dbReference>
<comment type="caution">
    <text evidence="2">The sequence shown here is derived from an EMBL/GenBank/DDBJ whole genome shotgun (WGS) entry which is preliminary data.</text>
</comment>
<sequence length="371" mass="43546">MYGHPWRNYKKISAKIREQWFQKWTEKFIWDKTHDAMIKKIFDHRMARQLQQMMEDLDLKKALHIHWETVEGFKRFCLMNKANRTLVRSLKYIGGSATFMKTNAKLSKSLSRDATMVETFKYTPTLKENKERFDDQRVVDHYVCKHHGESYTQRLAEATGDDDNNSASAEVDLDTVWHETTFEPYKNRTFIHLCHQPSRRSQRQRRFEGIGAGAHPEPSPTGSAATALNFIWDAEHDALIRKIYDHRMSWQLQQVLEDALLVHWKTDEGFKHQHLTNRVNGASVRSSKYTGGSAIFMKTKARLSKSLDRDATLAKTFEYTHTLKENKEIFAEQRSQDHYARVLHAEARGRDSIISAKRGGCRWLCYFNRRS</sequence>
<evidence type="ECO:0000256" key="1">
    <source>
        <dbReference type="SAM" id="MobiDB-lite"/>
    </source>
</evidence>
<dbReference type="AlphaFoldDB" id="A0A444YMI2"/>
<reference evidence="2 3" key="1">
    <citation type="submission" date="2019-01" db="EMBL/GenBank/DDBJ databases">
        <title>Sequencing of cultivated peanut Arachis hypogaea provides insights into genome evolution and oil improvement.</title>
        <authorList>
            <person name="Chen X."/>
        </authorList>
    </citation>
    <scope>NUCLEOTIDE SEQUENCE [LARGE SCALE GENOMIC DNA]</scope>
    <source>
        <strain evidence="3">cv. Fuhuasheng</strain>
        <tissue evidence="2">Leaves</tissue>
    </source>
</reference>
<organism evidence="2 3">
    <name type="scientific">Arachis hypogaea</name>
    <name type="common">Peanut</name>
    <dbReference type="NCBI Taxonomy" id="3818"/>
    <lineage>
        <taxon>Eukaryota</taxon>
        <taxon>Viridiplantae</taxon>
        <taxon>Streptophyta</taxon>
        <taxon>Embryophyta</taxon>
        <taxon>Tracheophyta</taxon>
        <taxon>Spermatophyta</taxon>
        <taxon>Magnoliopsida</taxon>
        <taxon>eudicotyledons</taxon>
        <taxon>Gunneridae</taxon>
        <taxon>Pentapetalae</taxon>
        <taxon>rosids</taxon>
        <taxon>fabids</taxon>
        <taxon>Fabales</taxon>
        <taxon>Fabaceae</taxon>
        <taxon>Papilionoideae</taxon>
        <taxon>50 kb inversion clade</taxon>
        <taxon>dalbergioids sensu lato</taxon>
        <taxon>Dalbergieae</taxon>
        <taxon>Pterocarpus clade</taxon>
        <taxon>Arachis</taxon>
    </lineage>
</organism>
<evidence type="ECO:0000313" key="3">
    <source>
        <dbReference type="Proteomes" id="UP000289738"/>
    </source>
</evidence>
<name>A0A444YMI2_ARAHY</name>
<keyword evidence="3" id="KW-1185">Reference proteome</keyword>
<protein>
    <submittedName>
        <fullName evidence="2">Uncharacterized protein</fullName>
    </submittedName>
</protein>
<dbReference type="Proteomes" id="UP000289738">
    <property type="component" value="Chromosome B06"/>
</dbReference>
<proteinExistence type="predicted"/>
<accession>A0A444YMI2</accession>
<feature type="region of interest" description="Disordered" evidence="1">
    <location>
        <begin position="196"/>
        <end position="222"/>
    </location>
</feature>